<proteinExistence type="inferred from homology"/>
<accession>A0A239PWC4</accession>
<name>A0A239PWC4_9PROT</name>
<evidence type="ECO:0000256" key="1">
    <source>
        <dbReference type="ARBA" id="ARBA00005323"/>
    </source>
</evidence>
<dbReference type="Gene3D" id="3.20.20.10">
    <property type="entry name" value="Alanine racemase"/>
    <property type="match status" value="1"/>
</dbReference>
<dbReference type="RefSeq" id="WP_089412611.1">
    <property type="nucleotide sequence ID" value="NZ_FZQA01000004.1"/>
</dbReference>
<dbReference type="GO" id="GO:0008721">
    <property type="term" value="F:D-serine ammonia-lyase activity"/>
    <property type="evidence" value="ECO:0007669"/>
    <property type="project" value="TreeGrafter"/>
</dbReference>
<dbReference type="PANTHER" id="PTHR28004">
    <property type="entry name" value="ZGC:162816-RELATED"/>
    <property type="match status" value="1"/>
</dbReference>
<dbReference type="GO" id="GO:0036088">
    <property type="term" value="P:D-serine catabolic process"/>
    <property type="evidence" value="ECO:0007669"/>
    <property type="project" value="TreeGrafter"/>
</dbReference>
<dbReference type="SMART" id="SM01119">
    <property type="entry name" value="D-ser_dehydrat"/>
    <property type="match status" value="1"/>
</dbReference>
<evidence type="ECO:0000313" key="5">
    <source>
        <dbReference type="Proteomes" id="UP000198346"/>
    </source>
</evidence>
<dbReference type="InterPro" id="IPR042208">
    <property type="entry name" value="D-ser_dehydrat-like_sf"/>
</dbReference>
<dbReference type="SUPFAM" id="SSF51419">
    <property type="entry name" value="PLP-binding barrel"/>
    <property type="match status" value="1"/>
</dbReference>
<dbReference type="Pfam" id="PF01168">
    <property type="entry name" value="Ala_racemase_N"/>
    <property type="match status" value="1"/>
</dbReference>
<dbReference type="InterPro" id="IPR001608">
    <property type="entry name" value="Ala_racemase_N"/>
</dbReference>
<dbReference type="EMBL" id="FZQA01000004">
    <property type="protein sequence ID" value="SNT74242.1"/>
    <property type="molecule type" value="Genomic_DNA"/>
</dbReference>
<dbReference type="Pfam" id="PF14031">
    <property type="entry name" value="D-ser_dehydrat"/>
    <property type="match status" value="1"/>
</dbReference>
<sequence>MADEPKALDRFETPQLVLDAVRLERNLARMKTRLARFGVPLRPHIKTAKSIEVYRPALEGAVGVAVSTLAEAEYAFEHGARNILYAVGMAPGKIGRALKLKDEGADIIVTVDSIDGAQALAARAGESGIGVVVEIDSDGVRAGVKPESEEALAIARRIDAAPGLVFRGLMTHAGGSYASRSVEDIRAMAERERRAVAGTATMLREAGLGCEIVSVGSTPTALFAERFDGVTEVRAGVYMFMDLVMAGLGVCAFEDIALSVLASVIGRQADRGRLIIDAGWMALSRDRGAAKQPVGQGYGVVCDAAGRPLDDLIVVSCSQEHGIVARRDGKPLDVQDYPVGTLLRILPNHACATAAQHGSYLVTGEDGRAFARWPRINGW</sequence>
<dbReference type="Proteomes" id="UP000198346">
    <property type="component" value="Unassembled WGS sequence"/>
</dbReference>
<dbReference type="PANTHER" id="PTHR28004:SF2">
    <property type="entry name" value="D-SERINE DEHYDRATASE"/>
    <property type="match status" value="1"/>
</dbReference>
<dbReference type="InterPro" id="IPR051466">
    <property type="entry name" value="D-amino_acid_metab_enzyme"/>
</dbReference>
<reference evidence="4 5" key="1">
    <citation type="submission" date="2017-07" db="EMBL/GenBank/DDBJ databases">
        <authorList>
            <person name="Sun Z.S."/>
            <person name="Albrecht U."/>
            <person name="Echele G."/>
            <person name="Lee C.C."/>
        </authorList>
    </citation>
    <scope>NUCLEOTIDE SEQUENCE [LARGE SCALE GENOMIC DNA]</scope>
    <source>
        <strain evidence="4 5">CGMCC 1.12710</strain>
    </source>
</reference>
<dbReference type="Gene3D" id="2.40.37.20">
    <property type="entry name" value="D-serine dehydratase-like domain"/>
    <property type="match status" value="1"/>
</dbReference>
<organism evidence="4 5">
    <name type="scientific">Amphiplicatus metriothermophilus</name>
    <dbReference type="NCBI Taxonomy" id="1519374"/>
    <lineage>
        <taxon>Bacteria</taxon>
        <taxon>Pseudomonadati</taxon>
        <taxon>Pseudomonadota</taxon>
        <taxon>Alphaproteobacteria</taxon>
        <taxon>Parvularculales</taxon>
        <taxon>Parvularculaceae</taxon>
        <taxon>Amphiplicatus</taxon>
    </lineage>
</organism>
<dbReference type="InterPro" id="IPR026956">
    <property type="entry name" value="D-ser_dehydrat-like_dom"/>
</dbReference>
<dbReference type="AlphaFoldDB" id="A0A239PWC4"/>
<evidence type="ECO:0000259" key="3">
    <source>
        <dbReference type="SMART" id="SM01119"/>
    </source>
</evidence>
<feature type="domain" description="D-serine dehydratase-like" evidence="3">
    <location>
        <begin position="257"/>
        <end position="364"/>
    </location>
</feature>
<evidence type="ECO:0000256" key="2">
    <source>
        <dbReference type="ARBA" id="ARBA00023239"/>
    </source>
</evidence>
<dbReference type="OrthoDB" id="9772497at2"/>
<keyword evidence="5" id="KW-1185">Reference proteome</keyword>
<keyword evidence="2" id="KW-0456">Lyase</keyword>
<dbReference type="InterPro" id="IPR029066">
    <property type="entry name" value="PLP-binding_barrel"/>
</dbReference>
<gene>
    <name evidence="4" type="ORF">SAMN06297382_2153</name>
</gene>
<protein>
    <submittedName>
        <fullName evidence="4">D-serine deaminase, pyridoxal phosphate-dependent</fullName>
    </submittedName>
</protein>
<evidence type="ECO:0000313" key="4">
    <source>
        <dbReference type="EMBL" id="SNT74242.1"/>
    </source>
</evidence>
<comment type="similarity">
    <text evidence="1">Belongs to the DSD1 family.</text>
</comment>